<comment type="caution">
    <text evidence="7">The sequence shown here is derived from an EMBL/GenBank/DDBJ whole genome shotgun (WGS) entry which is preliminary data.</text>
</comment>
<dbReference type="PROSITE" id="PS50045">
    <property type="entry name" value="SIGMA54_INTERACT_4"/>
    <property type="match status" value="1"/>
</dbReference>
<gene>
    <name evidence="7" type="ORF">HF872_05220</name>
</gene>
<evidence type="ECO:0000259" key="6">
    <source>
        <dbReference type="PROSITE" id="PS50112"/>
    </source>
</evidence>
<keyword evidence="4" id="KW-0804">Transcription</keyword>
<keyword evidence="3" id="KW-0805">Transcription regulation</keyword>
<dbReference type="SUPFAM" id="SSF55785">
    <property type="entry name" value="PYP-like sensor domain (PAS domain)"/>
    <property type="match status" value="1"/>
</dbReference>
<dbReference type="InterPro" id="IPR058031">
    <property type="entry name" value="AAA_lid_NorR"/>
</dbReference>
<dbReference type="NCBIfam" id="TIGR00229">
    <property type="entry name" value="sensory_box"/>
    <property type="match status" value="1"/>
</dbReference>
<evidence type="ECO:0000256" key="3">
    <source>
        <dbReference type="ARBA" id="ARBA00023015"/>
    </source>
</evidence>
<feature type="domain" description="Sigma-54 factor interaction" evidence="5">
    <location>
        <begin position="260"/>
        <end position="489"/>
    </location>
</feature>
<evidence type="ECO:0000256" key="2">
    <source>
        <dbReference type="ARBA" id="ARBA00022840"/>
    </source>
</evidence>
<evidence type="ECO:0000259" key="5">
    <source>
        <dbReference type="PROSITE" id="PS50045"/>
    </source>
</evidence>
<feature type="domain" description="PAS" evidence="6">
    <location>
        <begin position="119"/>
        <end position="172"/>
    </location>
</feature>
<dbReference type="SUPFAM" id="SSF52540">
    <property type="entry name" value="P-loop containing nucleoside triphosphate hydrolases"/>
    <property type="match status" value="1"/>
</dbReference>
<name>A0A848C0B9_9FIRM</name>
<dbReference type="Pfam" id="PF00989">
    <property type="entry name" value="PAS"/>
    <property type="match status" value="1"/>
</dbReference>
<proteinExistence type="predicted"/>
<dbReference type="FunFam" id="3.40.50.300:FF:000006">
    <property type="entry name" value="DNA-binding transcriptional regulator NtrC"/>
    <property type="match status" value="1"/>
</dbReference>
<dbReference type="CDD" id="cd00009">
    <property type="entry name" value="AAA"/>
    <property type="match status" value="1"/>
</dbReference>
<dbReference type="AlphaFoldDB" id="A0A848C0B9"/>
<evidence type="ECO:0000313" key="8">
    <source>
        <dbReference type="Proteomes" id="UP000591071"/>
    </source>
</evidence>
<evidence type="ECO:0000313" key="7">
    <source>
        <dbReference type="EMBL" id="NME28023.1"/>
    </source>
</evidence>
<evidence type="ECO:0000256" key="1">
    <source>
        <dbReference type="ARBA" id="ARBA00022741"/>
    </source>
</evidence>
<dbReference type="Gene3D" id="3.30.450.20">
    <property type="entry name" value="PAS domain"/>
    <property type="match status" value="1"/>
</dbReference>
<dbReference type="PANTHER" id="PTHR32071">
    <property type="entry name" value="TRANSCRIPTIONAL REGULATORY PROTEIN"/>
    <property type="match status" value="1"/>
</dbReference>
<dbReference type="InterPro" id="IPR025944">
    <property type="entry name" value="Sigma_54_int_dom_CS"/>
</dbReference>
<dbReference type="InterPro" id="IPR013767">
    <property type="entry name" value="PAS_fold"/>
</dbReference>
<reference evidence="7 8" key="1">
    <citation type="submission" date="2020-04" db="EMBL/GenBank/DDBJ databases">
        <authorList>
            <person name="Hitch T.C.A."/>
            <person name="Wylensek D."/>
            <person name="Clavel T."/>
        </authorList>
    </citation>
    <scope>NUCLEOTIDE SEQUENCE [LARGE SCALE GENOMIC DNA]</scope>
    <source>
        <strain evidence="7 8">Oil-RF-744-FAT-WT-6-1</strain>
    </source>
</reference>
<dbReference type="InterPro" id="IPR002078">
    <property type="entry name" value="Sigma_54_int"/>
</dbReference>
<accession>A0A848C0B9</accession>
<dbReference type="SMART" id="SM00382">
    <property type="entry name" value="AAA"/>
    <property type="match status" value="1"/>
</dbReference>
<dbReference type="Pfam" id="PF00158">
    <property type="entry name" value="Sigma54_activat"/>
    <property type="match status" value="1"/>
</dbReference>
<dbReference type="Gene3D" id="3.40.50.300">
    <property type="entry name" value="P-loop containing nucleotide triphosphate hydrolases"/>
    <property type="match status" value="1"/>
</dbReference>
<dbReference type="GO" id="GO:0005524">
    <property type="term" value="F:ATP binding"/>
    <property type="evidence" value="ECO:0007669"/>
    <property type="project" value="UniProtKB-KW"/>
</dbReference>
<dbReference type="PROSITE" id="PS00688">
    <property type="entry name" value="SIGMA54_INTERACT_3"/>
    <property type="match status" value="1"/>
</dbReference>
<dbReference type="CDD" id="cd00130">
    <property type="entry name" value="PAS"/>
    <property type="match status" value="1"/>
</dbReference>
<dbReference type="PROSITE" id="PS50112">
    <property type="entry name" value="PAS"/>
    <property type="match status" value="1"/>
</dbReference>
<dbReference type="Proteomes" id="UP000591071">
    <property type="component" value="Unassembled WGS sequence"/>
</dbReference>
<dbReference type="Gene3D" id="1.10.8.60">
    <property type="match status" value="1"/>
</dbReference>
<evidence type="ECO:0000256" key="4">
    <source>
        <dbReference type="ARBA" id="ARBA00023163"/>
    </source>
</evidence>
<keyword evidence="1" id="KW-0547">Nucleotide-binding</keyword>
<dbReference type="InterPro" id="IPR027417">
    <property type="entry name" value="P-loop_NTPase"/>
</dbReference>
<dbReference type="InterPro" id="IPR025662">
    <property type="entry name" value="Sigma_54_int_dom_ATP-bd_1"/>
</dbReference>
<dbReference type="InterPro" id="IPR003593">
    <property type="entry name" value="AAA+_ATPase"/>
</dbReference>
<organism evidence="7 8">
    <name type="scientific">Megasphaera hexanoica</name>
    <dbReference type="NCBI Taxonomy" id="1675036"/>
    <lineage>
        <taxon>Bacteria</taxon>
        <taxon>Bacillati</taxon>
        <taxon>Bacillota</taxon>
        <taxon>Negativicutes</taxon>
        <taxon>Veillonellales</taxon>
        <taxon>Veillonellaceae</taxon>
        <taxon>Megasphaera</taxon>
    </lineage>
</organism>
<dbReference type="InterPro" id="IPR000014">
    <property type="entry name" value="PAS"/>
</dbReference>
<keyword evidence="2" id="KW-0067">ATP-binding</keyword>
<dbReference type="InterPro" id="IPR035965">
    <property type="entry name" value="PAS-like_dom_sf"/>
</dbReference>
<sequence length="573" mass="65482">MNTRPLALTREDFMAITDAVYCILILVNEKGIPVYWNSAACDLERRLPGSCREIIKRLGESVDAVHCEGRYVVTAASRDFICHIRPWQTGKRRRGSIFIVHESCVSSCAVQELNVVRDVVEEIDAVLEAGSTGLLVLDSRGMIKRVNRRFEALYGLKRKAILGKSIETIREETQIPRELLDKALHKRQHGVSLVEYKGRKLVYTATPGLDRNHQMRCIVVDIQDVSSWKILWEKFKEQRQHMNEFIRKVAVLSSHSHDMVIGRSQAMQKVMHLIEVVSDVDSTVLITGESGTGKEVVVNEIYHRSRRRDKPFLKINCGAIPDELFESELFGYESGAFTGARRQGKAGFFELADQGVLLLDEIGELSLAAQAKLLRVIQNQEVQRIGATRSIHVDVRLIAATNRNLWDMVQQGRFRSDLYYRLHVIHIHIPPLRERREDVIPLAAQFLHTFNTKYEKHKVLTPALCRLLMVQDWPGNIRELENAMETLVVLTEGDDLRPEDFISQIQMEESEAIVTIRRVAPWNQTMAEVERKVLQMTAAQCRSTRAMADVLHIDQSTISRKMQKYGLSLGKKK</sequence>
<dbReference type="SMART" id="SM00091">
    <property type="entry name" value="PAS"/>
    <property type="match status" value="2"/>
</dbReference>
<dbReference type="Gene3D" id="1.10.10.60">
    <property type="entry name" value="Homeodomain-like"/>
    <property type="match status" value="1"/>
</dbReference>
<dbReference type="PANTHER" id="PTHR32071:SF57">
    <property type="entry name" value="C4-DICARBOXYLATE TRANSPORT TRANSCRIPTIONAL REGULATORY PROTEIN DCTD"/>
    <property type="match status" value="1"/>
</dbReference>
<protein>
    <submittedName>
        <fullName evidence="7">Sigma 54-interacting transcriptional regulator</fullName>
    </submittedName>
</protein>
<dbReference type="Pfam" id="PF25601">
    <property type="entry name" value="AAA_lid_14"/>
    <property type="match status" value="1"/>
</dbReference>
<dbReference type="PROSITE" id="PS00675">
    <property type="entry name" value="SIGMA54_INTERACT_1"/>
    <property type="match status" value="1"/>
</dbReference>
<dbReference type="InterPro" id="IPR009057">
    <property type="entry name" value="Homeodomain-like_sf"/>
</dbReference>
<dbReference type="EMBL" id="JABAFG010000006">
    <property type="protein sequence ID" value="NME28023.1"/>
    <property type="molecule type" value="Genomic_DNA"/>
</dbReference>
<dbReference type="RefSeq" id="WP_170087428.1">
    <property type="nucleotide sequence ID" value="NZ_JABAFG010000006.1"/>
</dbReference>
<dbReference type="GO" id="GO:0006355">
    <property type="term" value="P:regulation of DNA-templated transcription"/>
    <property type="evidence" value="ECO:0007669"/>
    <property type="project" value="InterPro"/>
</dbReference>
<dbReference type="SUPFAM" id="SSF46689">
    <property type="entry name" value="Homeodomain-like"/>
    <property type="match status" value="1"/>
</dbReference>